<evidence type="ECO:0000313" key="12">
    <source>
        <dbReference type="EMBL" id="OAT05058.1"/>
    </source>
</evidence>
<evidence type="ECO:0000259" key="11">
    <source>
        <dbReference type="Pfam" id="PF10475"/>
    </source>
</evidence>
<dbReference type="InterPro" id="IPR012501">
    <property type="entry name" value="Vps54_C"/>
</dbReference>
<dbReference type="PANTHER" id="PTHR12965:SF0">
    <property type="entry name" value="VACUOLAR PROTEIN SORTING-ASSOCIATED PROTEIN 54"/>
    <property type="match status" value="1"/>
</dbReference>
<feature type="compositionally biased region" description="Low complexity" evidence="9">
    <location>
        <begin position="11"/>
        <end position="28"/>
    </location>
</feature>
<dbReference type="PANTHER" id="PTHR12965">
    <property type="entry name" value="VACUOLAR PROTEIN SORTING 54"/>
    <property type="match status" value="1"/>
</dbReference>
<dbReference type="GO" id="GO:0015031">
    <property type="term" value="P:protein transport"/>
    <property type="evidence" value="ECO:0007669"/>
    <property type="project" value="UniProtKB-KW"/>
</dbReference>
<feature type="compositionally biased region" description="Basic and acidic residues" evidence="9">
    <location>
        <begin position="1"/>
        <end position="10"/>
    </location>
</feature>
<dbReference type="EMBL" id="GG657449">
    <property type="protein sequence ID" value="OAT05058.1"/>
    <property type="molecule type" value="Genomic_DNA"/>
</dbReference>
<dbReference type="InterPro" id="IPR019515">
    <property type="entry name" value="VPS54_N"/>
</dbReference>
<feature type="domain" description="Vacuolar protein sorting-associated protein 54 C-terminal" evidence="10">
    <location>
        <begin position="825"/>
        <end position="955"/>
    </location>
</feature>
<feature type="compositionally biased region" description="Pro residues" evidence="9">
    <location>
        <begin position="1077"/>
        <end position="1095"/>
    </location>
</feature>
<protein>
    <recommendedName>
        <fullName evidence="3">Vacuolar protein sorting-associated protein 54</fullName>
    </recommendedName>
</protein>
<evidence type="ECO:0000256" key="2">
    <source>
        <dbReference type="ARBA" id="ARBA00009150"/>
    </source>
</evidence>
<dbReference type="GO" id="GO:0006896">
    <property type="term" value="P:Golgi to vacuole transport"/>
    <property type="evidence" value="ECO:0007669"/>
    <property type="project" value="TreeGrafter"/>
</dbReference>
<organism evidence="12 13">
    <name type="scientific">Blastomyces gilchristii (strain SLH14081)</name>
    <name type="common">Blastomyces dermatitidis</name>
    <dbReference type="NCBI Taxonomy" id="559298"/>
    <lineage>
        <taxon>Eukaryota</taxon>
        <taxon>Fungi</taxon>
        <taxon>Dikarya</taxon>
        <taxon>Ascomycota</taxon>
        <taxon>Pezizomycotina</taxon>
        <taxon>Eurotiomycetes</taxon>
        <taxon>Eurotiomycetidae</taxon>
        <taxon>Onygenales</taxon>
        <taxon>Ajellomycetaceae</taxon>
        <taxon>Blastomyces</taxon>
    </lineage>
</organism>
<evidence type="ECO:0000256" key="8">
    <source>
        <dbReference type="SAM" id="Coils"/>
    </source>
</evidence>
<dbReference type="VEuPathDB" id="FungiDB:BDBG_01506"/>
<evidence type="ECO:0000256" key="5">
    <source>
        <dbReference type="ARBA" id="ARBA00022927"/>
    </source>
</evidence>
<evidence type="ECO:0000256" key="4">
    <source>
        <dbReference type="ARBA" id="ARBA00022448"/>
    </source>
</evidence>
<feature type="region of interest" description="Disordered" evidence="9">
    <location>
        <begin position="540"/>
        <end position="569"/>
    </location>
</feature>
<dbReference type="RefSeq" id="XP_031576519.1">
    <property type="nucleotide sequence ID" value="XM_031720367.1"/>
</dbReference>
<feature type="domain" description="Vacuolar protein sorting-associated protein 54 N-terminal" evidence="11">
    <location>
        <begin position="277"/>
        <end position="389"/>
    </location>
</feature>
<feature type="region of interest" description="Disordered" evidence="9">
    <location>
        <begin position="176"/>
        <end position="214"/>
    </location>
</feature>
<feature type="compositionally biased region" description="Polar residues" evidence="9">
    <location>
        <begin position="176"/>
        <end position="186"/>
    </location>
</feature>
<dbReference type="GO" id="GO:0005829">
    <property type="term" value="C:cytosol"/>
    <property type="evidence" value="ECO:0007669"/>
    <property type="project" value="GOC"/>
</dbReference>
<dbReference type="Pfam" id="PF07928">
    <property type="entry name" value="Vps54"/>
    <property type="match status" value="1"/>
</dbReference>
<evidence type="ECO:0000259" key="10">
    <source>
        <dbReference type="Pfam" id="PF07928"/>
    </source>
</evidence>
<keyword evidence="5" id="KW-0653">Protein transport</keyword>
<feature type="region of interest" description="Disordered" evidence="9">
    <location>
        <begin position="1068"/>
        <end position="1106"/>
    </location>
</feature>
<comment type="subcellular location">
    <subcellularLocation>
        <location evidence="1">Golgi apparatus</location>
        <location evidence="1">trans-Golgi network</location>
    </subcellularLocation>
</comment>
<evidence type="ECO:0000256" key="3">
    <source>
        <dbReference type="ARBA" id="ARBA00017665"/>
    </source>
</evidence>
<evidence type="ECO:0000313" key="13">
    <source>
        <dbReference type="Proteomes" id="UP000002038"/>
    </source>
</evidence>
<keyword evidence="6" id="KW-0333">Golgi apparatus</keyword>
<dbReference type="OrthoDB" id="10259024at2759"/>
<gene>
    <name evidence="12" type="ORF">BDBG_01506</name>
</gene>
<sequence length="1106" mass="122305">MASPDRRKSVESLASIASVSSSTRLSSSQYDPSSRFPHRPRYDSRRSSTASSITGGIGGALDSSLHHGSIAEAGHNAISTLLQQPIVRTGILPQASVLSSGYKPPTTRDIPPVTLTNIPHVDSKAFHPYISQVGSLYDAFRRSKENRDEKEPQLFRSSSSVSLSGDIDTLLSSQLERKQSGQQSSLAPVPEHATPRRRSSGQRGRGPATAPLSTIPNIYFDENFHLENPRTFDVVSERSEVIRSPSKLPDEKAANATFDPRPSSGRKALATNAILQEKLSWYLDTVEIHLISSISTASTSFLTALGSLQELHNEATDSVKKIQALRRDLAKLDNDMALGGLKIVSLRRRRENVRKLADAVCQLKEIIACVSQCEQMVENGDIENALYELDNVERLTAGEQVLVNREDRRDRPQPQLPETLIDLRGIKALEGASHDLSQLRHRIGLGYERRFLDCLIGDLRRHVEAVPPDLTLLRLGDAFQRSRRGHRKVVSGLPTYMTVDSELRSRLRTELAGLGRAKYTTPAATSFKTSVLREMKSAIRRHLPSSSDDDNESIMSASTHGGRRLSQQEKSSILARNLRALDPDDAFLMLTKIYTGVSESLRRLSVQVKVLLDITSGLGSPPSTGGIRSPGRSPSLNSLDTITRARVSPVIAQEEILEVLDMSSLLGQAVDIVQSQIVKILKVRSEQIAHSSLEQFLRYFSLNKLFADECEAISGRSGASLKNVVDSQIKEFISNFGDSRKRRIVQVMDSDRWNAKDFGDEENILLSRILRASTQDIDFWISTSRIWESEDGSQESTTAQANTEVNGNGVSSTGKDKVRGAIVDEQKYILPQSALVILNIIDEFQHLMTGIPSMVQDIALNFLDCLKLFNSRSSQLILGAGAMRSVGLKNITTKHLALASQALSFVTALIPYIREFVRRHHTSPTLMAEFDKVKRLYQEHQSGIHEKLVDIMSSRAAIRVNSMKKIDWDQPQDSPAVNPYMETLTEETGTLHRVLAKHLPEMTVMMIMDPVFASYREQWTKAFQAATLKTESGKKRMISDVEYFKAKIDKIDGSGDLGDHLVGIVRAKSVASSPKPQSSPSPPPAQEVEQPPPPAEKNGDSNSDEP</sequence>
<dbReference type="GO" id="GO:0019905">
    <property type="term" value="F:syntaxin binding"/>
    <property type="evidence" value="ECO:0007669"/>
    <property type="project" value="TreeGrafter"/>
</dbReference>
<dbReference type="GO" id="GO:0000938">
    <property type="term" value="C:GARP complex"/>
    <property type="evidence" value="ECO:0007669"/>
    <property type="project" value="InterPro"/>
</dbReference>
<dbReference type="STRING" id="559298.A0A179UCQ1"/>
<dbReference type="GO" id="GO:0042147">
    <property type="term" value="P:retrograde transport, endosome to Golgi"/>
    <property type="evidence" value="ECO:0007669"/>
    <property type="project" value="InterPro"/>
</dbReference>
<feature type="compositionally biased region" description="Polar residues" evidence="9">
    <location>
        <begin position="794"/>
        <end position="813"/>
    </location>
</feature>
<dbReference type="InterPro" id="IPR039745">
    <property type="entry name" value="Vps54"/>
</dbReference>
<feature type="coiled-coil region" evidence="8">
    <location>
        <begin position="308"/>
        <end position="335"/>
    </location>
</feature>
<evidence type="ECO:0000256" key="7">
    <source>
        <dbReference type="ARBA" id="ARBA00023054"/>
    </source>
</evidence>
<evidence type="ECO:0000256" key="6">
    <source>
        <dbReference type="ARBA" id="ARBA00023034"/>
    </source>
</evidence>
<dbReference type="Pfam" id="PF10475">
    <property type="entry name" value="Vps54_N"/>
    <property type="match status" value="1"/>
</dbReference>
<accession>A0A179UCQ1</accession>
<reference evidence="13" key="1">
    <citation type="journal article" date="2015" name="PLoS Genet.">
        <title>The dynamic genome and transcriptome of the human fungal pathogen Blastomyces and close relative Emmonsia.</title>
        <authorList>
            <person name="Munoz J.F."/>
            <person name="Gauthier G.M."/>
            <person name="Desjardins C.A."/>
            <person name="Gallo J.E."/>
            <person name="Holder J."/>
            <person name="Sullivan T.D."/>
            <person name="Marty A.J."/>
            <person name="Carmen J.C."/>
            <person name="Chen Z."/>
            <person name="Ding L."/>
            <person name="Gujja S."/>
            <person name="Magrini V."/>
            <person name="Misas E."/>
            <person name="Mitreva M."/>
            <person name="Priest M."/>
            <person name="Saif S."/>
            <person name="Whiston E.A."/>
            <person name="Young S."/>
            <person name="Zeng Q."/>
            <person name="Goldman W.E."/>
            <person name="Mardis E.R."/>
            <person name="Taylor J.W."/>
            <person name="McEwen J.G."/>
            <person name="Clay O.K."/>
            <person name="Klein B.S."/>
            <person name="Cuomo C.A."/>
        </authorList>
    </citation>
    <scope>NUCLEOTIDE SEQUENCE [LARGE SCALE GENOMIC DNA]</scope>
    <source>
        <strain evidence="13">SLH14081</strain>
    </source>
</reference>
<feature type="region of interest" description="Disordered" evidence="9">
    <location>
        <begin position="1"/>
        <end position="55"/>
    </location>
</feature>
<dbReference type="Proteomes" id="UP000002038">
    <property type="component" value="Unassembled WGS sequence"/>
</dbReference>
<keyword evidence="7 8" id="KW-0175">Coiled coil</keyword>
<feature type="region of interest" description="Disordered" evidence="9">
    <location>
        <begin position="791"/>
        <end position="813"/>
    </location>
</feature>
<keyword evidence="13" id="KW-1185">Reference proteome</keyword>
<name>A0A179UCQ1_BLAGS</name>
<dbReference type="GeneID" id="8507019"/>
<proteinExistence type="inferred from homology"/>
<dbReference type="Gene3D" id="6.10.250.860">
    <property type="match status" value="1"/>
</dbReference>
<keyword evidence="4" id="KW-0813">Transport</keyword>
<dbReference type="KEGG" id="bgh:BDBG_01506"/>
<comment type="similarity">
    <text evidence="2">Belongs to the VPS54 family.</text>
</comment>
<dbReference type="AlphaFoldDB" id="A0A179UCQ1"/>
<evidence type="ECO:0000256" key="1">
    <source>
        <dbReference type="ARBA" id="ARBA00004601"/>
    </source>
</evidence>
<evidence type="ECO:0000256" key="9">
    <source>
        <dbReference type="SAM" id="MobiDB-lite"/>
    </source>
</evidence>